<feature type="compositionally biased region" description="Polar residues" evidence="2">
    <location>
        <begin position="1"/>
        <end position="10"/>
    </location>
</feature>
<sequence length="255" mass="29571">MTASAFSAHSSRQRERQTQRMRSVALALQRKTNATLNDRCFRHWVVYVKAKTTTKSTIRQTRVRSQKRMVRRCFVQWQLQTRHNSILRQKLHRHQETWQFRRQRRVWSAWVFFAQHSLDVKHLIYDRLVICALRDSLQGAWGHWKAHTRHTNDLMDAQRVAQWEHATAERNRMIGTLEDKHERLLLRAAQLGQQNNALRQRVRRLEAQTTASLGVAVASSSSWVAVPATGITALAIHALTSTGCGRSKASEVGHD</sequence>
<organism evidence="3 4">
    <name type="scientific">Phytophthora cactorum</name>
    <dbReference type="NCBI Taxonomy" id="29920"/>
    <lineage>
        <taxon>Eukaryota</taxon>
        <taxon>Sar</taxon>
        <taxon>Stramenopiles</taxon>
        <taxon>Oomycota</taxon>
        <taxon>Peronosporomycetes</taxon>
        <taxon>Peronosporales</taxon>
        <taxon>Peronosporaceae</taxon>
        <taxon>Phytophthora</taxon>
    </lineage>
</organism>
<comment type="caution">
    <text evidence="3">The sequence shown here is derived from an EMBL/GenBank/DDBJ whole genome shotgun (WGS) entry which is preliminary data.</text>
</comment>
<dbReference type="AlphaFoldDB" id="A0A8T1D346"/>
<evidence type="ECO:0000256" key="1">
    <source>
        <dbReference type="SAM" id="Coils"/>
    </source>
</evidence>
<feature type="coiled-coil region" evidence="1">
    <location>
        <begin position="181"/>
        <end position="208"/>
    </location>
</feature>
<accession>A0A8T1D346</accession>
<evidence type="ECO:0000313" key="3">
    <source>
        <dbReference type="EMBL" id="KAG2932549.1"/>
    </source>
</evidence>
<feature type="region of interest" description="Disordered" evidence="2">
    <location>
        <begin position="1"/>
        <end position="21"/>
    </location>
</feature>
<dbReference type="VEuPathDB" id="FungiDB:PC110_g19918"/>
<proteinExistence type="predicted"/>
<dbReference type="EMBL" id="RCMK01000377">
    <property type="protein sequence ID" value="KAG2932549.1"/>
    <property type="molecule type" value="Genomic_DNA"/>
</dbReference>
<evidence type="ECO:0000313" key="4">
    <source>
        <dbReference type="Proteomes" id="UP000736787"/>
    </source>
</evidence>
<dbReference type="Proteomes" id="UP000736787">
    <property type="component" value="Unassembled WGS sequence"/>
</dbReference>
<evidence type="ECO:0000256" key="2">
    <source>
        <dbReference type="SAM" id="MobiDB-lite"/>
    </source>
</evidence>
<name>A0A8T1D346_9STRA</name>
<keyword evidence="1" id="KW-0175">Coiled coil</keyword>
<protein>
    <submittedName>
        <fullName evidence="3">Uncharacterized protein</fullName>
    </submittedName>
</protein>
<gene>
    <name evidence="3" type="ORF">PC117_g13120</name>
</gene>
<reference evidence="3" key="1">
    <citation type="submission" date="2018-10" db="EMBL/GenBank/DDBJ databases">
        <title>Effector identification in a new, highly contiguous assembly of the strawberry crown rot pathogen Phytophthora cactorum.</title>
        <authorList>
            <person name="Armitage A.D."/>
            <person name="Nellist C.F."/>
            <person name="Bates H."/>
            <person name="Vickerstaff R.J."/>
            <person name="Harrison R.J."/>
        </authorList>
    </citation>
    <scope>NUCLEOTIDE SEQUENCE</scope>
    <source>
        <strain evidence="3">4040</strain>
    </source>
</reference>